<evidence type="ECO:0000313" key="9">
    <source>
        <dbReference type="Proteomes" id="UP000184038"/>
    </source>
</evidence>
<evidence type="ECO:0000256" key="2">
    <source>
        <dbReference type="ARBA" id="ARBA00022679"/>
    </source>
</evidence>
<dbReference type="NCBIfam" id="TIGR00536">
    <property type="entry name" value="hemK_fam"/>
    <property type="match status" value="1"/>
</dbReference>
<dbReference type="PANTHER" id="PTHR18895:SF74">
    <property type="entry name" value="MTRF1L RELEASE FACTOR GLUTAMINE METHYLTRANSFERASE"/>
    <property type="match status" value="1"/>
</dbReference>
<protein>
    <recommendedName>
        <fullName evidence="5">Release factor glutamine methyltransferase</fullName>
        <shortName evidence="5">RF MTase</shortName>
        <ecNumber evidence="5">2.1.1.297</ecNumber>
    </recommendedName>
    <alternativeName>
        <fullName evidence="5">N5-glutamine methyltransferase PrmC</fullName>
    </alternativeName>
    <alternativeName>
        <fullName evidence="5">Protein-(glutamine-N5) MTase PrmC</fullName>
    </alternativeName>
    <alternativeName>
        <fullName evidence="5">Protein-glutamine N-methyltransferase PrmC</fullName>
    </alternativeName>
</protein>
<dbReference type="InterPro" id="IPR007848">
    <property type="entry name" value="Small_mtfrase_dom"/>
</dbReference>
<dbReference type="EMBL" id="FRCP01000015">
    <property type="protein sequence ID" value="SHM73477.1"/>
    <property type="molecule type" value="Genomic_DNA"/>
</dbReference>
<comment type="similarity">
    <text evidence="5">Belongs to the protein N5-glutamine methyltransferase family. PrmC subfamily.</text>
</comment>
<dbReference type="GO" id="GO:0102559">
    <property type="term" value="F:peptide chain release factor N(5)-glutamine methyltransferase activity"/>
    <property type="evidence" value="ECO:0007669"/>
    <property type="project" value="UniProtKB-EC"/>
</dbReference>
<gene>
    <name evidence="5" type="primary">prmC</name>
    <name evidence="8" type="ORF">SAMN02746066_03102</name>
</gene>
<dbReference type="HAMAP" id="MF_02126">
    <property type="entry name" value="RF_methyltr_PrmC"/>
    <property type="match status" value="1"/>
</dbReference>
<dbReference type="PROSITE" id="PS00092">
    <property type="entry name" value="N6_MTASE"/>
    <property type="match status" value="1"/>
</dbReference>
<comment type="catalytic activity">
    <reaction evidence="4 5">
        <text>L-glutaminyl-[peptide chain release factor] + S-adenosyl-L-methionine = N(5)-methyl-L-glutaminyl-[peptide chain release factor] + S-adenosyl-L-homocysteine + H(+)</text>
        <dbReference type="Rhea" id="RHEA:42896"/>
        <dbReference type="Rhea" id="RHEA-COMP:10271"/>
        <dbReference type="Rhea" id="RHEA-COMP:10272"/>
        <dbReference type="ChEBI" id="CHEBI:15378"/>
        <dbReference type="ChEBI" id="CHEBI:30011"/>
        <dbReference type="ChEBI" id="CHEBI:57856"/>
        <dbReference type="ChEBI" id="CHEBI:59789"/>
        <dbReference type="ChEBI" id="CHEBI:61891"/>
        <dbReference type="EC" id="2.1.1.297"/>
    </reaction>
</comment>
<accession>A0A1M7L5U4</accession>
<evidence type="ECO:0000256" key="4">
    <source>
        <dbReference type="ARBA" id="ARBA00048391"/>
    </source>
</evidence>
<dbReference type="EC" id="2.1.1.297" evidence="5"/>
<dbReference type="NCBIfam" id="TIGR03534">
    <property type="entry name" value="RF_mod_PrmC"/>
    <property type="match status" value="1"/>
</dbReference>
<comment type="function">
    <text evidence="5">Methylates the class 1 translation termination release factors RF1/PrfA and RF2/PrfB on the glutamine residue of the universally conserved GGQ motif.</text>
</comment>
<evidence type="ECO:0000313" key="8">
    <source>
        <dbReference type="EMBL" id="SHM73477.1"/>
    </source>
</evidence>
<feature type="binding site" evidence="5">
    <location>
        <begin position="182"/>
        <end position="185"/>
    </location>
    <ligand>
        <name>substrate</name>
    </ligand>
</feature>
<evidence type="ECO:0000256" key="3">
    <source>
        <dbReference type="ARBA" id="ARBA00022691"/>
    </source>
</evidence>
<proteinExistence type="inferred from homology"/>
<dbReference type="InterPro" id="IPR029063">
    <property type="entry name" value="SAM-dependent_MTases_sf"/>
</dbReference>
<feature type="binding site" evidence="5">
    <location>
        <position position="182"/>
    </location>
    <ligand>
        <name>S-adenosyl-L-methionine</name>
        <dbReference type="ChEBI" id="CHEBI:59789"/>
    </ligand>
</feature>
<reference evidence="8 9" key="1">
    <citation type="submission" date="2016-11" db="EMBL/GenBank/DDBJ databases">
        <authorList>
            <person name="Jaros S."/>
            <person name="Januszkiewicz K."/>
            <person name="Wedrychowicz H."/>
        </authorList>
    </citation>
    <scope>NUCLEOTIDE SEQUENCE [LARGE SCALE GENOMIC DNA]</scope>
    <source>
        <strain evidence="8 9">DSM 15930</strain>
    </source>
</reference>
<evidence type="ECO:0000259" key="7">
    <source>
        <dbReference type="Pfam" id="PF17827"/>
    </source>
</evidence>
<keyword evidence="1 5" id="KW-0489">Methyltransferase</keyword>
<evidence type="ECO:0000256" key="5">
    <source>
        <dbReference type="HAMAP-Rule" id="MF_02126"/>
    </source>
</evidence>
<dbReference type="InterPro" id="IPR040758">
    <property type="entry name" value="PrmC_N"/>
</dbReference>
<dbReference type="Pfam" id="PF17827">
    <property type="entry name" value="PrmC_N"/>
    <property type="match status" value="1"/>
</dbReference>
<dbReference type="InterPro" id="IPR019874">
    <property type="entry name" value="RF_methyltr_PrmC"/>
</dbReference>
<dbReference type="SUPFAM" id="SSF53335">
    <property type="entry name" value="S-adenosyl-L-methionine-dependent methyltransferases"/>
    <property type="match status" value="1"/>
</dbReference>
<evidence type="ECO:0000256" key="1">
    <source>
        <dbReference type="ARBA" id="ARBA00022603"/>
    </source>
</evidence>
<dbReference type="AlphaFoldDB" id="A0A1M7L5U4"/>
<dbReference type="Pfam" id="PF05175">
    <property type="entry name" value="MTS"/>
    <property type="match status" value="1"/>
</dbReference>
<dbReference type="PANTHER" id="PTHR18895">
    <property type="entry name" value="HEMK METHYLTRANSFERASE"/>
    <property type="match status" value="1"/>
</dbReference>
<dbReference type="RefSeq" id="WP_073289309.1">
    <property type="nucleotide sequence ID" value="NZ_FRCP01000015.1"/>
</dbReference>
<keyword evidence="2 5" id="KW-0808">Transferase</keyword>
<dbReference type="InterPro" id="IPR002052">
    <property type="entry name" value="DNA_methylase_N6_adenine_CS"/>
</dbReference>
<dbReference type="InterPro" id="IPR004556">
    <property type="entry name" value="HemK-like"/>
</dbReference>
<dbReference type="STRING" id="1120996.SAMN02746066_03102"/>
<dbReference type="GO" id="GO:0032259">
    <property type="term" value="P:methylation"/>
    <property type="evidence" value="ECO:0007669"/>
    <property type="project" value="UniProtKB-KW"/>
</dbReference>
<dbReference type="CDD" id="cd02440">
    <property type="entry name" value="AdoMet_MTases"/>
    <property type="match status" value="1"/>
</dbReference>
<sequence>MITLAGVLQEAENQLLQAGVEEAKLDAWYLAMECFGISRTDYYMNPNREIEEEQYARFKTMIEARAKRIPYQYLINQQEFMGLQFYVNENVLIPRQDTEVLVELAMKQADDADILDMCTGSGCIILSLGKLCKPKSLTAVDISSEALEVAKKNARNLEVPVTFIESNVFDKVTGTYDIIVSNPPYIPTKVIEELMPEVKEHEPMLALDGLEDGLHFYRILAKEAYKYLRKDGYIFLEIGHNQGEDVKNLLMDAGFTEVNIVKDLPGHDRVVVGKIQGDLSRE</sequence>
<dbReference type="InterPro" id="IPR050320">
    <property type="entry name" value="N5-glutamine_MTase"/>
</dbReference>
<dbReference type="Gene3D" id="1.10.8.10">
    <property type="entry name" value="DNA helicase RuvA subunit, C-terminal domain"/>
    <property type="match status" value="1"/>
</dbReference>
<dbReference type="Gene3D" id="3.40.50.150">
    <property type="entry name" value="Vaccinia Virus protein VP39"/>
    <property type="match status" value="1"/>
</dbReference>
<dbReference type="OrthoDB" id="9800643at2"/>
<feature type="domain" description="Methyltransferase small" evidence="6">
    <location>
        <begin position="98"/>
        <end position="187"/>
    </location>
</feature>
<feature type="binding site" evidence="5">
    <location>
        <position position="141"/>
    </location>
    <ligand>
        <name>S-adenosyl-L-methionine</name>
        <dbReference type="ChEBI" id="CHEBI:59789"/>
    </ligand>
</feature>
<comment type="caution">
    <text evidence="5">Lacks conserved residue(s) required for the propagation of feature annotation.</text>
</comment>
<feature type="domain" description="Release factor glutamine methyltransferase N-terminal" evidence="7">
    <location>
        <begin position="7"/>
        <end position="75"/>
    </location>
</feature>
<evidence type="ECO:0000259" key="6">
    <source>
        <dbReference type="Pfam" id="PF05175"/>
    </source>
</evidence>
<keyword evidence="3 5" id="KW-0949">S-adenosyl-L-methionine</keyword>
<name>A0A1M7L5U4_9FIRM</name>
<dbReference type="Proteomes" id="UP000184038">
    <property type="component" value="Unassembled WGS sequence"/>
</dbReference>
<organism evidence="8 9">
    <name type="scientific">Anaerosporobacter mobilis DSM 15930</name>
    <dbReference type="NCBI Taxonomy" id="1120996"/>
    <lineage>
        <taxon>Bacteria</taxon>
        <taxon>Bacillati</taxon>
        <taxon>Bacillota</taxon>
        <taxon>Clostridia</taxon>
        <taxon>Lachnospirales</taxon>
        <taxon>Lachnospiraceae</taxon>
        <taxon>Anaerosporobacter</taxon>
    </lineage>
</organism>
<keyword evidence="9" id="KW-1185">Reference proteome</keyword>
<dbReference type="GO" id="GO:0003676">
    <property type="term" value="F:nucleic acid binding"/>
    <property type="evidence" value="ECO:0007669"/>
    <property type="project" value="InterPro"/>
</dbReference>